<keyword evidence="5" id="KW-1185">Reference proteome</keyword>
<dbReference type="GO" id="GO:0097120">
    <property type="term" value="P:receptor localization to synapse"/>
    <property type="evidence" value="ECO:0007669"/>
    <property type="project" value="TreeGrafter"/>
</dbReference>
<reference evidence="4" key="1">
    <citation type="journal article" date="2020" name="Cell">
        <title>Large-Scale Comparative Analyses of Tick Genomes Elucidate Their Genetic Diversity and Vector Capacities.</title>
        <authorList>
            <consortium name="Tick Genome and Microbiome Consortium (TIGMIC)"/>
            <person name="Jia N."/>
            <person name="Wang J."/>
            <person name="Shi W."/>
            <person name="Du L."/>
            <person name="Sun Y."/>
            <person name="Zhan W."/>
            <person name="Jiang J.F."/>
            <person name="Wang Q."/>
            <person name="Zhang B."/>
            <person name="Ji P."/>
            <person name="Bell-Sakyi L."/>
            <person name="Cui X.M."/>
            <person name="Yuan T.T."/>
            <person name="Jiang B.G."/>
            <person name="Yang W.F."/>
            <person name="Lam T.T."/>
            <person name="Chang Q.C."/>
            <person name="Ding S.J."/>
            <person name="Wang X.J."/>
            <person name="Zhu J.G."/>
            <person name="Ruan X.D."/>
            <person name="Zhao L."/>
            <person name="Wei J.T."/>
            <person name="Ye R.Z."/>
            <person name="Que T.C."/>
            <person name="Du C.H."/>
            <person name="Zhou Y.H."/>
            <person name="Cheng J.X."/>
            <person name="Dai P.F."/>
            <person name="Guo W.B."/>
            <person name="Han X.H."/>
            <person name="Huang E.J."/>
            <person name="Li L.F."/>
            <person name="Wei W."/>
            <person name="Gao Y.C."/>
            <person name="Liu J.Z."/>
            <person name="Shao H.Z."/>
            <person name="Wang X."/>
            <person name="Wang C.C."/>
            <person name="Yang T.C."/>
            <person name="Huo Q.B."/>
            <person name="Li W."/>
            <person name="Chen H.Y."/>
            <person name="Chen S.E."/>
            <person name="Zhou L.G."/>
            <person name="Ni X.B."/>
            <person name="Tian J.H."/>
            <person name="Sheng Y."/>
            <person name="Liu T."/>
            <person name="Pan Y.S."/>
            <person name="Xia L.Y."/>
            <person name="Li J."/>
            <person name="Zhao F."/>
            <person name="Cao W.C."/>
        </authorList>
    </citation>
    <scope>NUCLEOTIDE SEQUENCE</scope>
    <source>
        <strain evidence="4">Rmic-2018</strain>
    </source>
</reference>
<evidence type="ECO:0000256" key="1">
    <source>
        <dbReference type="ARBA" id="ARBA00004370"/>
    </source>
</evidence>
<dbReference type="Pfam" id="PF00595">
    <property type="entry name" value="PDZ"/>
    <property type="match status" value="1"/>
</dbReference>
<dbReference type="Gene3D" id="2.30.42.10">
    <property type="match status" value="1"/>
</dbReference>
<dbReference type="GO" id="GO:0045197">
    <property type="term" value="P:establishment or maintenance of epithelial cell apical/basal polarity"/>
    <property type="evidence" value="ECO:0007669"/>
    <property type="project" value="TreeGrafter"/>
</dbReference>
<accession>A0A9J6EMA0</accession>
<gene>
    <name evidence="4" type="ORF">HPB51_007879</name>
</gene>
<evidence type="ECO:0000259" key="3">
    <source>
        <dbReference type="PROSITE" id="PS50106"/>
    </source>
</evidence>
<dbReference type="Gene3D" id="6.20.370.60">
    <property type="match status" value="1"/>
</dbReference>
<name>A0A9J6EMA0_RHIMP</name>
<dbReference type="EMBL" id="JABSTU010000003">
    <property type="protein sequence ID" value="KAH8035635.1"/>
    <property type="molecule type" value="Genomic_DNA"/>
</dbReference>
<dbReference type="SMART" id="SM00228">
    <property type="entry name" value="PDZ"/>
    <property type="match status" value="1"/>
</dbReference>
<dbReference type="VEuPathDB" id="VectorBase:LOC119181772"/>
<evidence type="ECO:0000313" key="4">
    <source>
        <dbReference type="EMBL" id="KAH8035635.1"/>
    </source>
</evidence>
<evidence type="ECO:0000256" key="2">
    <source>
        <dbReference type="ARBA" id="ARBA00023136"/>
    </source>
</evidence>
<dbReference type="GO" id="GO:0030054">
    <property type="term" value="C:cell junction"/>
    <property type="evidence" value="ECO:0007669"/>
    <property type="project" value="TreeGrafter"/>
</dbReference>
<reference evidence="4" key="2">
    <citation type="submission" date="2021-09" db="EMBL/GenBank/DDBJ databases">
        <authorList>
            <person name="Jia N."/>
            <person name="Wang J."/>
            <person name="Shi W."/>
            <person name="Du L."/>
            <person name="Sun Y."/>
            <person name="Zhan W."/>
            <person name="Jiang J."/>
            <person name="Wang Q."/>
            <person name="Zhang B."/>
            <person name="Ji P."/>
            <person name="Sakyi L.B."/>
            <person name="Cui X."/>
            <person name="Yuan T."/>
            <person name="Jiang B."/>
            <person name="Yang W."/>
            <person name="Lam T.T.-Y."/>
            <person name="Chang Q."/>
            <person name="Ding S."/>
            <person name="Wang X."/>
            <person name="Zhu J."/>
            <person name="Ruan X."/>
            <person name="Zhao L."/>
            <person name="Wei J."/>
            <person name="Que T."/>
            <person name="Du C."/>
            <person name="Cheng J."/>
            <person name="Dai P."/>
            <person name="Han X."/>
            <person name="Huang E."/>
            <person name="Gao Y."/>
            <person name="Liu J."/>
            <person name="Shao H."/>
            <person name="Ye R."/>
            <person name="Li L."/>
            <person name="Wei W."/>
            <person name="Wang X."/>
            <person name="Wang C."/>
            <person name="Huo Q."/>
            <person name="Li W."/>
            <person name="Guo W."/>
            <person name="Chen H."/>
            <person name="Chen S."/>
            <person name="Zhou L."/>
            <person name="Zhou L."/>
            <person name="Ni X."/>
            <person name="Tian J."/>
            <person name="Zhou Y."/>
            <person name="Sheng Y."/>
            <person name="Liu T."/>
            <person name="Pan Y."/>
            <person name="Xia L."/>
            <person name="Li J."/>
            <person name="Zhao F."/>
            <person name="Cao W."/>
        </authorList>
    </citation>
    <scope>NUCLEOTIDE SEQUENCE</scope>
    <source>
        <strain evidence="4">Rmic-2018</strain>
        <tissue evidence="4">Larvae</tissue>
    </source>
</reference>
<dbReference type="GO" id="GO:0016323">
    <property type="term" value="C:basolateral plasma membrane"/>
    <property type="evidence" value="ECO:0007669"/>
    <property type="project" value="TreeGrafter"/>
</dbReference>
<dbReference type="InterPro" id="IPR050614">
    <property type="entry name" value="Synaptic_Scaffolding_LAP-MAGUK"/>
</dbReference>
<feature type="domain" description="PDZ" evidence="3">
    <location>
        <begin position="289"/>
        <end position="349"/>
    </location>
</feature>
<dbReference type="Proteomes" id="UP000821866">
    <property type="component" value="Chromosome 11"/>
</dbReference>
<protein>
    <recommendedName>
        <fullName evidence="3">PDZ domain-containing protein</fullName>
    </recommendedName>
</protein>
<dbReference type="GO" id="GO:0098609">
    <property type="term" value="P:cell-cell adhesion"/>
    <property type="evidence" value="ECO:0007669"/>
    <property type="project" value="TreeGrafter"/>
</dbReference>
<dbReference type="GO" id="GO:0019901">
    <property type="term" value="F:protein kinase binding"/>
    <property type="evidence" value="ECO:0007669"/>
    <property type="project" value="TreeGrafter"/>
</dbReference>
<sequence length="540" mass="61053">MSSCHPSPVVPLLNFGLTPSSGRFRGYRHPTAAIQYLGLRVLPVSFSVAGPVAGSIVRQFSEKKRPNEQQRFIYMWRSDQLIQREKTKVNELIEARETRAPSGSYLRKGRRACVPVSEAISLVRLVRVSMTNKENYKIADADALFDAVQLYIDSTPPCDQNRLSPRHAVLPRAALSTVQDFVETTIVLRKERNELGISITGGSDTYLVNELSLRDVCSTDAVRALREAPSPVRLMVLRENPQTLFTTTEKRARNHSLTFHVVFFFWRHILLHNPNFTTFFFPSFRNGRGVFITYIQPGSIAARHGRRVMQGDQILEINGTNVRESNQKDVAQMINNLDGAIVLLLGRVPSLSTTIQEWARKKAQQSLRTRTSTWSSYTGNNKEKLQIQRPSSPSETAVFTSFCLSCSPQPSTEQRELRGQSGQLRHLHAGGHQLAQRTGLSVEGSESQLVAATLQAQHRGRRRSTFEWRHKDYLAGRRCGAQCLRCAQHHGHKLLRDGAVSTVSRGQTFRPLFFFFNFSSQQMRQFLCQGFGQSRPLRSL</sequence>
<keyword evidence="2" id="KW-0472">Membrane</keyword>
<dbReference type="AlphaFoldDB" id="A0A9J6EMA0"/>
<dbReference type="PANTHER" id="PTHR23119:SF51">
    <property type="entry name" value="DISKS LARGE 1 TUMOR SUPPRESSOR PROTEIN"/>
    <property type="match status" value="1"/>
</dbReference>
<comment type="caution">
    <text evidence="4">The sequence shown here is derived from an EMBL/GenBank/DDBJ whole genome shotgun (WGS) entry which is preliminary data.</text>
</comment>
<dbReference type="InterPro" id="IPR036034">
    <property type="entry name" value="PDZ_sf"/>
</dbReference>
<organism evidence="4 5">
    <name type="scientific">Rhipicephalus microplus</name>
    <name type="common">Cattle tick</name>
    <name type="synonym">Boophilus microplus</name>
    <dbReference type="NCBI Taxonomy" id="6941"/>
    <lineage>
        <taxon>Eukaryota</taxon>
        <taxon>Metazoa</taxon>
        <taxon>Ecdysozoa</taxon>
        <taxon>Arthropoda</taxon>
        <taxon>Chelicerata</taxon>
        <taxon>Arachnida</taxon>
        <taxon>Acari</taxon>
        <taxon>Parasitiformes</taxon>
        <taxon>Ixodida</taxon>
        <taxon>Ixodoidea</taxon>
        <taxon>Ixodidae</taxon>
        <taxon>Rhipicephalinae</taxon>
        <taxon>Rhipicephalus</taxon>
        <taxon>Boophilus</taxon>
    </lineage>
</organism>
<dbReference type="PANTHER" id="PTHR23119">
    <property type="entry name" value="DISCS LARGE"/>
    <property type="match status" value="1"/>
</dbReference>
<proteinExistence type="predicted"/>
<comment type="subcellular location">
    <subcellularLocation>
        <location evidence="1">Membrane</location>
    </subcellularLocation>
</comment>
<dbReference type="InterPro" id="IPR001478">
    <property type="entry name" value="PDZ"/>
</dbReference>
<dbReference type="GO" id="GO:0043113">
    <property type="term" value="P:receptor clustering"/>
    <property type="evidence" value="ECO:0007669"/>
    <property type="project" value="TreeGrafter"/>
</dbReference>
<dbReference type="SUPFAM" id="SSF50156">
    <property type="entry name" value="PDZ domain-like"/>
    <property type="match status" value="2"/>
</dbReference>
<dbReference type="PROSITE" id="PS50106">
    <property type="entry name" value="PDZ"/>
    <property type="match status" value="1"/>
</dbReference>
<evidence type="ECO:0000313" key="5">
    <source>
        <dbReference type="Proteomes" id="UP000821866"/>
    </source>
</evidence>